<dbReference type="Pfam" id="PF01464">
    <property type="entry name" value="SLT"/>
    <property type="match status" value="1"/>
</dbReference>
<protein>
    <submittedName>
        <fullName evidence="4">Lytic transglycosylase domain-containing protein</fullName>
    </submittedName>
</protein>
<feature type="chain" id="PRO_5020932268" evidence="2">
    <location>
        <begin position="28"/>
        <end position="304"/>
    </location>
</feature>
<sequence>MNRKTAGQIGAALIASAALVLPGCAPAAEPPAAGPSPASPPVAAPAPRVLATDPVGLADGIVADERALRDASSSDGTVVAAARRQQAAYRLLARHPEWDGLAQARVPDELRGAYDLNIDARRQLGAMARPRATLPAWRIVAPRPVAELMGYYREAESAFGVDWHVLAAVNFVETAFGRVAGVSTAGAQGPMQFMPSTFAAYGAGGDIHAPRDAIMAAGRYLAANGFTRDRDHALYRYNNSRQYVRAVNDYATVIAADPAGLRGYFHWGVYVNTTAGDVVLPDDYAAAQPIPVHEYLASNPVAGR</sequence>
<dbReference type="EMBL" id="SDLP01000002">
    <property type="protein sequence ID" value="TDL09854.1"/>
    <property type="molecule type" value="Genomic_DNA"/>
</dbReference>
<dbReference type="InterPro" id="IPR023346">
    <property type="entry name" value="Lysozyme-like_dom_sf"/>
</dbReference>
<feature type="compositionally biased region" description="Pro residues" evidence="1">
    <location>
        <begin position="28"/>
        <end position="44"/>
    </location>
</feature>
<evidence type="ECO:0000313" key="4">
    <source>
        <dbReference type="EMBL" id="TDL09854.1"/>
    </source>
</evidence>
<dbReference type="CDD" id="cd13399">
    <property type="entry name" value="Slt35-like"/>
    <property type="match status" value="1"/>
</dbReference>
<dbReference type="Gene3D" id="1.10.530.10">
    <property type="match status" value="1"/>
</dbReference>
<feature type="signal peptide" evidence="2">
    <location>
        <begin position="1"/>
        <end position="27"/>
    </location>
</feature>
<evidence type="ECO:0000313" key="5">
    <source>
        <dbReference type="Proteomes" id="UP000294952"/>
    </source>
</evidence>
<organism evidence="4 5">
    <name type="scientific">Mycolicibacterium obuense</name>
    <dbReference type="NCBI Taxonomy" id="1807"/>
    <lineage>
        <taxon>Bacteria</taxon>
        <taxon>Bacillati</taxon>
        <taxon>Actinomycetota</taxon>
        <taxon>Actinomycetes</taxon>
        <taxon>Mycobacteriales</taxon>
        <taxon>Mycobacteriaceae</taxon>
        <taxon>Mycolicibacterium</taxon>
    </lineage>
</organism>
<evidence type="ECO:0000256" key="2">
    <source>
        <dbReference type="SAM" id="SignalP"/>
    </source>
</evidence>
<accession>A0A4R5X828</accession>
<feature type="region of interest" description="Disordered" evidence="1">
    <location>
        <begin position="28"/>
        <end position="47"/>
    </location>
</feature>
<proteinExistence type="predicted"/>
<name>A0A4R5X828_9MYCO</name>
<dbReference type="SUPFAM" id="SSF53955">
    <property type="entry name" value="Lysozyme-like"/>
    <property type="match status" value="1"/>
</dbReference>
<comment type="caution">
    <text evidence="4">The sequence shown here is derived from an EMBL/GenBank/DDBJ whole genome shotgun (WGS) entry which is preliminary data.</text>
</comment>
<evidence type="ECO:0000256" key="1">
    <source>
        <dbReference type="SAM" id="MobiDB-lite"/>
    </source>
</evidence>
<reference evidence="4 5" key="1">
    <citation type="submission" date="2019-01" db="EMBL/GenBank/DDBJ databases">
        <title>High-quality-draft genome sequences of five non-tuberculosis mycobacteriaceae isolated from a nosocomial environment.</title>
        <authorList>
            <person name="Tiago I."/>
            <person name="Alarico S."/>
            <person name="Pereira S.G."/>
            <person name="Coelho C."/>
            <person name="Maranha A."/>
            <person name="Empadinhas N."/>
        </authorList>
    </citation>
    <scope>NUCLEOTIDE SEQUENCE [LARGE SCALE GENOMIC DNA]</scope>
    <source>
        <strain evidence="4 5">22DIII</strain>
    </source>
</reference>
<dbReference type="AlphaFoldDB" id="A0A4R5X828"/>
<dbReference type="InterPro" id="IPR008258">
    <property type="entry name" value="Transglycosylase_SLT_dom_1"/>
</dbReference>
<evidence type="ECO:0000259" key="3">
    <source>
        <dbReference type="Pfam" id="PF01464"/>
    </source>
</evidence>
<keyword evidence="2" id="KW-0732">Signal</keyword>
<gene>
    <name evidence="4" type="ORF">EUA04_07810</name>
</gene>
<dbReference type="Proteomes" id="UP000294952">
    <property type="component" value="Unassembled WGS sequence"/>
</dbReference>
<feature type="domain" description="Transglycosylase SLT" evidence="3">
    <location>
        <begin position="151"/>
        <end position="247"/>
    </location>
</feature>